<organism evidence="1">
    <name type="scientific">marine sediment metagenome</name>
    <dbReference type="NCBI Taxonomy" id="412755"/>
    <lineage>
        <taxon>unclassified sequences</taxon>
        <taxon>metagenomes</taxon>
        <taxon>ecological metagenomes</taxon>
    </lineage>
</organism>
<protein>
    <submittedName>
        <fullName evidence="1">Uncharacterized protein</fullName>
    </submittedName>
</protein>
<sequence length="49" mass="5399">MSRKKIKIKPNISSPSTTDLISNLNAYFLCTKMEQNTIIAKAAAIVAME</sequence>
<gene>
    <name evidence="1" type="ORF">S12H4_13868</name>
</gene>
<accession>X1TDS6</accession>
<proteinExistence type="predicted"/>
<evidence type="ECO:0000313" key="1">
    <source>
        <dbReference type="EMBL" id="GAI78194.1"/>
    </source>
</evidence>
<dbReference type="AlphaFoldDB" id="X1TDS6"/>
<comment type="caution">
    <text evidence="1">The sequence shown here is derived from an EMBL/GenBank/DDBJ whole genome shotgun (WGS) entry which is preliminary data.</text>
</comment>
<name>X1TDS6_9ZZZZ</name>
<dbReference type="EMBL" id="BARW01006600">
    <property type="protein sequence ID" value="GAI78194.1"/>
    <property type="molecule type" value="Genomic_DNA"/>
</dbReference>
<reference evidence="1" key="1">
    <citation type="journal article" date="2014" name="Front. Microbiol.">
        <title>High frequency of phylogenetically diverse reductive dehalogenase-homologous genes in deep subseafloor sedimentary metagenomes.</title>
        <authorList>
            <person name="Kawai M."/>
            <person name="Futagami T."/>
            <person name="Toyoda A."/>
            <person name="Takaki Y."/>
            <person name="Nishi S."/>
            <person name="Hori S."/>
            <person name="Arai W."/>
            <person name="Tsubouchi T."/>
            <person name="Morono Y."/>
            <person name="Uchiyama I."/>
            <person name="Ito T."/>
            <person name="Fujiyama A."/>
            <person name="Inagaki F."/>
            <person name="Takami H."/>
        </authorList>
    </citation>
    <scope>NUCLEOTIDE SEQUENCE</scope>
    <source>
        <strain evidence="1">Expedition CK06-06</strain>
    </source>
</reference>